<dbReference type="InterPro" id="IPR027461">
    <property type="entry name" value="Carboxypeptidase_A_C_sf"/>
</dbReference>
<dbReference type="SUPFAM" id="SSF141986">
    <property type="entry name" value="LD-carboxypeptidase A C-terminal domain-like"/>
    <property type="match status" value="1"/>
</dbReference>
<feature type="active site" description="Charge relay system" evidence="6">
    <location>
        <position position="237"/>
    </location>
</feature>
<evidence type="ECO:0000256" key="2">
    <source>
        <dbReference type="ARBA" id="ARBA00022645"/>
    </source>
</evidence>
<dbReference type="PROSITE" id="PS51318">
    <property type="entry name" value="TAT"/>
    <property type="match status" value="1"/>
</dbReference>
<evidence type="ECO:0000259" key="8">
    <source>
        <dbReference type="Pfam" id="PF17676"/>
    </source>
</evidence>
<dbReference type="OrthoDB" id="9807329at2"/>
<dbReference type="SUPFAM" id="SSF52317">
    <property type="entry name" value="Class I glutamine amidotransferase-like"/>
    <property type="match status" value="1"/>
</dbReference>
<organism evidence="9 10">
    <name type="scientific">Pontixanthobacter aestiaquae</name>
    <dbReference type="NCBI Taxonomy" id="1509367"/>
    <lineage>
        <taxon>Bacteria</taxon>
        <taxon>Pseudomonadati</taxon>
        <taxon>Pseudomonadota</taxon>
        <taxon>Alphaproteobacteria</taxon>
        <taxon>Sphingomonadales</taxon>
        <taxon>Erythrobacteraceae</taxon>
        <taxon>Pontixanthobacter</taxon>
    </lineage>
</organism>
<feature type="domain" description="LD-carboxypeptidase C-terminal" evidence="8">
    <location>
        <begin position="206"/>
        <end position="325"/>
    </location>
</feature>
<sequence>MTGRRQVLAGMAAAMAAGIAPVPAFGRRQTKPPRLRSGDRVGLIAPASAVSTRQIDIAQQTIGGMGLVPRLGQNVAGVDGYLAGTDAERAADINAMFVDPSIRAVFAISGGWGCARVLPLLDWDTIRANPKLLVGYSDITALHCAFAARAGFPTMHAPNAANSWQSLSWNNFWWMAFAGIRPVLGGAEDEALTGRNGRTLQGGKAQGRLIGGNLTVISTLMGTPWMPDLKGAILFLEDVAEEPYRIDRMLQQLRLAGVLEKLGGVIFGQCTRCSAPREGDRVLGFTLDEVVDHHLGPLGIPAFAGANIGHIQGQLSVPVGAVVELDAVARTIRAVEAVVA</sequence>
<dbReference type="InterPro" id="IPR027478">
    <property type="entry name" value="LdcA_N"/>
</dbReference>
<dbReference type="RefSeq" id="WP_160612898.1">
    <property type="nucleotide sequence ID" value="NZ_JAUFQM010000001.1"/>
</dbReference>
<proteinExistence type="inferred from homology"/>
<protein>
    <submittedName>
        <fullName evidence="9">LD-carboxypeptidase</fullName>
    </submittedName>
</protein>
<dbReference type="PANTHER" id="PTHR30237:SF2">
    <property type="entry name" value="MUREIN TETRAPEPTIDE CARBOXYPEPTIDASE"/>
    <property type="match status" value="1"/>
</dbReference>
<evidence type="ECO:0000256" key="4">
    <source>
        <dbReference type="ARBA" id="ARBA00022801"/>
    </source>
</evidence>
<dbReference type="Gene3D" id="3.50.30.60">
    <property type="entry name" value="LD-carboxypeptidase A C-terminal domain-like"/>
    <property type="match status" value="1"/>
</dbReference>
<dbReference type="EMBL" id="WTYZ01000001">
    <property type="protein sequence ID" value="MXO82448.1"/>
    <property type="molecule type" value="Genomic_DNA"/>
</dbReference>
<dbReference type="GO" id="GO:0004180">
    <property type="term" value="F:carboxypeptidase activity"/>
    <property type="evidence" value="ECO:0007669"/>
    <property type="project" value="UniProtKB-KW"/>
</dbReference>
<dbReference type="InterPro" id="IPR029062">
    <property type="entry name" value="Class_I_gatase-like"/>
</dbReference>
<evidence type="ECO:0000313" key="9">
    <source>
        <dbReference type="EMBL" id="MXO82448.1"/>
    </source>
</evidence>
<dbReference type="PIRSF" id="PIRSF028757">
    <property type="entry name" value="LD-carboxypeptidase"/>
    <property type="match status" value="1"/>
</dbReference>
<dbReference type="InterPro" id="IPR003507">
    <property type="entry name" value="S66_fam"/>
</dbReference>
<reference evidence="9 10" key="1">
    <citation type="submission" date="2019-12" db="EMBL/GenBank/DDBJ databases">
        <title>Genomic-based taxomic classification of the family Erythrobacteraceae.</title>
        <authorList>
            <person name="Xu L."/>
        </authorList>
    </citation>
    <scope>NUCLEOTIDE SEQUENCE [LARGE SCALE GENOMIC DNA]</scope>
    <source>
        <strain evidence="9 10">KCTC 42006</strain>
    </source>
</reference>
<keyword evidence="2 9" id="KW-0121">Carboxypeptidase</keyword>
<accession>A0A844Z3Z7</accession>
<dbReference type="InterPro" id="IPR040449">
    <property type="entry name" value="Peptidase_S66_N"/>
</dbReference>
<comment type="similarity">
    <text evidence="1">Belongs to the peptidase S66 family.</text>
</comment>
<evidence type="ECO:0000313" key="10">
    <source>
        <dbReference type="Proteomes" id="UP000460290"/>
    </source>
</evidence>
<gene>
    <name evidence="9" type="ORF">GRI35_03530</name>
</gene>
<feature type="active site" description="Charge relay system" evidence="6">
    <location>
        <position position="310"/>
    </location>
</feature>
<dbReference type="Proteomes" id="UP000460290">
    <property type="component" value="Unassembled WGS sequence"/>
</dbReference>
<keyword evidence="3" id="KW-0645">Protease</keyword>
<dbReference type="Pfam" id="PF02016">
    <property type="entry name" value="Peptidase_S66"/>
    <property type="match status" value="1"/>
</dbReference>
<dbReference type="Pfam" id="PF17676">
    <property type="entry name" value="Peptidase_S66C"/>
    <property type="match status" value="1"/>
</dbReference>
<evidence type="ECO:0000256" key="6">
    <source>
        <dbReference type="PIRSR" id="PIRSR028757-1"/>
    </source>
</evidence>
<feature type="domain" description="LD-carboxypeptidase N-terminal" evidence="7">
    <location>
        <begin position="41"/>
        <end position="157"/>
    </location>
</feature>
<dbReference type="GO" id="GO:0006508">
    <property type="term" value="P:proteolysis"/>
    <property type="evidence" value="ECO:0007669"/>
    <property type="project" value="UniProtKB-KW"/>
</dbReference>
<comment type="caution">
    <text evidence="9">The sequence shown here is derived from an EMBL/GenBank/DDBJ whole genome shotgun (WGS) entry which is preliminary data.</text>
</comment>
<dbReference type="PANTHER" id="PTHR30237">
    <property type="entry name" value="MURAMOYLTETRAPEPTIDE CARBOXYPEPTIDASE"/>
    <property type="match status" value="1"/>
</dbReference>
<dbReference type="InterPro" id="IPR006311">
    <property type="entry name" value="TAT_signal"/>
</dbReference>
<keyword evidence="10" id="KW-1185">Reference proteome</keyword>
<evidence type="ECO:0000259" key="7">
    <source>
        <dbReference type="Pfam" id="PF02016"/>
    </source>
</evidence>
<evidence type="ECO:0000256" key="1">
    <source>
        <dbReference type="ARBA" id="ARBA00010233"/>
    </source>
</evidence>
<dbReference type="InterPro" id="IPR040921">
    <property type="entry name" value="Peptidase_S66C"/>
</dbReference>
<evidence type="ECO:0000256" key="3">
    <source>
        <dbReference type="ARBA" id="ARBA00022670"/>
    </source>
</evidence>
<keyword evidence="4" id="KW-0378">Hydrolase</keyword>
<keyword evidence="5" id="KW-0720">Serine protease</keyword>
<dbReference type="Gene3D" id="3.40.50.10740">
    <property type="entry name" value="Class I glutamine amidotransferase-like"/>
    <property type="match status" value="1"/>
</dbReference>
<evidence type="ECO:0000256" key="5">
    <source>
        <dbReference type="ARBA" id="ARBA00022825"/>
    </source>
</evidence>
<name>A0A844Z3Z7_9SPHN</name>
<feature type="active site" description="Nucleophile" evidence="6">
    <location>
        <position position="137"/>
    </location>
</feature>
<dbReference type="GO" id="GO:0008236">
    <property type="term" value="F:serine-type peptidase activity"/>
    <property type="evidence" value="ECO:0007669"/>
    <property type="project" value="UniProtKB-KW"/>
</dbReference>
<dbReference type="CDD" id="cd07025">
    <property type="entry name" value="Peptidase_S66"/>
    <property type="match status" value="1"/>
</dbReference>
<dbReference type="AlphaFoldDB" id="A0A844Z3Z7"/>